<dbReference type="SUPFAM" id="SSF53850">
    <property type="entry name" value="Periplasmic binding protein-like II"/>
    <property type="match status" value="1"/>
</dbReference>
<accession>A0A2Z5Y436</accession>
<dbReference type="Gene3D" id="3.40.190.10">
    <property type="entry name" value="Periplasmic binding protein-like II"/>
    <property type="match status" value="2"/>
</dbReference>
<feature type="chain" id="PRO_5016302908" evidence="2">
    <location>
        <begin position="26"/>
        <end position="506"/>
    </location>
</feature>
<name>A0A2Z5Y436_9ENTE</name>
<protein>
    <submittedName>
        <fullName evidence="3">ABC transporter substrate-binding protein</fullName>
    </submittedName>
</protein>
<dbReference type="InterPro" id="IPR050490">
    <property type="entry name" value="Bact_solute-bd_prot1"/>
</dbReference>
<gene>
    <name evidence="3" type="ORF">DAT561_1420</name>
</gene>
<dbReference type="PANTHER" id="PTHR43649">
    <property type="entry name" value="ARABINOSE-BINDING PROTEIN-RELATED"/>
    <property type="match status" value="1"/>
</dbReference>
<dbReference type="AlphaFoldDB" id="A0A2Z5Y436"/>
<sequence length="506" mass="57169">MKNNKRIKKTLISLLVTVSAIGALAGCGSEKKGSTNAGGEKKTISWMAMLHTPTAPSGDIQEKLEKYTGKKIDFSWVPDASKNERINAALSSKSLADIVSLTDIKNTTVRSALASGMFWDVEPYLKDYPNLAKISKDRLNSARIKGKIYGVPFQKPVARYGILIRQDWLDNLGLKVPHTTKELEKVAQAFTEGDPNKDGKKHKTVGFVERNESFNVGFRALSGYFGAGNWFAVTKKHKIEPSFMQPEYKDAMRWFRNIYKKGWMNSDFSVMTKNDQKDYIVQGKGGIVLTILSDAKNYVNAAKGTDQAGMKWALVNDLTDEKGKRRVLSDTNNGMGGWMAISKQNVKTEKDLKVVLKFINDLMDQKPYKLMTLGEEGIHYKKKADNVYEQINTTKWQQEVQPFSSTRPSELVANYKTTDHYSNLANEKIKENEKYAVLDPTQSLTSETYNTQWSTLIEGISDAYYKYMMGEISMKDYDTAIKNFRNNGGDKVIEEFTDSYKEANKK</sequence>
<dbReference type="PROSITE" id="PS51257">
    <property type="entry name" value="PROKAR_LIPOPROTEIN"/>
    <property type="match status" value="1"/>
</dbReference>
<feature type="signal peptide" evidence="2">
    <location>
        <begin position="1"/>
        <end position="25"/>
    </location>
</feature>
<evidence type="ECO:0000313" key="4">
    <source>
        <dbReference type="Proteomes" id="UP000269226"/>
    </source>
</evidence>
<dbReference type="CDD" id="cd13580">
    <property type="entry name" value="PBP2_AlgQ_like_1"/>
    <property type="match status" value="1"/>
</dbReference>
<dbReference type="PANTHER" id="PTHR43649:SF33">
    <property type="entry name" value="POLYGALACTURONAN_RHAMNOGALACTURONAN-BINDING PROTEIN YTCQ"/>
    <property type="match status" value="1"/>
</dbReference>
<dbReference type="EMBL" id="AP018492">
    <property type="protein sequence ID" value="BBC61518.1"/>
    <property type="molecule type" value="Genomic_DNA"/>
</dbReference>
<dbReference type="Proteomes" id="UP000269226">
    <property type="component" value="Chromosome"/>
</dbReference>
<evidence type="ECO:0000313" key="3">
    <source>
        <dbReference type="EMBL" id="BBC61518.1"/>
    </source>
</evidence>
<proteinExistence type="predicted"/>
<reference evidence="3 4" key="1">
    <citation type="submission" date="2018-01" db="EMBL/GenBank/DDBJ databases">
        <title>Whole genome sequence of Melissococcus plutonius DAT561.</title>
        <authorList>
            <person name="Okumura K."/>
            <person name="Takamatsu D."/>
            <person name="Okura M."/>
        </authorList>
    </citation>
    <scope>NUCLEOTIDE SEQUENCE [LARGE SCALE GENOMIC DNA]</scope>
    <source>
        <strain evidence="3 4">DAT561</strain>
    </source>
</reference>
<evidence type="ECO:0000256" key="2">
    <source>
        <dbReference type="SAM" id="SignalP"/>
    </source>
</evidence>
<organism evidence="3 4">
    <name type="scientific">Melissococcus plutonius</name>
    <dbReference type="NCBI Taxonomy" id="33970"/>
    <lineage>
        <taxon>Bacteria</taxon>
        <taxon>Bacillati</taxon>
        <taxon>Bacillota</taxon>
        <taxon>Bacilli</taxon>
        <taxon>Lactobacillales</taxon>
        <taxon>Enterococcaceae</taxon>
        <taxon>Melissococcus</taxon>
    </lineage>
</organism>
<keyword evidence="1 2" id="KW-0732">Signal</keyword>
<evidence type="ECO:0000256" key="1">
    <source>
        <dbReference type="ARBA" id="ARBA00022729"/>
    </source>
</evidence>